<feature type="compositionally biased region" description="Low complexity" evidence="2">
    <location>
        <begin position="194"/>
        <end position="230"/>
    </location>
</feature>
<organism evidence="3 4">
    <name type="scientific">Entomortierella chlamydospora</name>
    <dbReference type="NCBI Taxonomy" id="101097"/>
    <lineage>
        <taxon>Eukaryota</taxon>
        <taxon>Fungi</taxon>
        <taxon>Fungi incertae sedis</taxon>
        <taxon>Mucoromycota</taxon>
        <taxon>Mortierellomycotina</taxon>
        <taxon>Mortierellomycetes</taxon>
        <taxon>Mortierellales</taxon>
        <taxon>Mortierellaceae</taxon>
        <taxon>Entomortierella</taxon>
    </lineage>
</organism>
<comment type="function">
    <text evidence="1">Component of the MICOS complex, a large protein complex of the mitochondrial inner membrane that plays crucial roles in the maintenance of crista junctions, inner membrane architecture, and formation of contact sites to the outer membrane.</text>
</comment>
<feature type="compositionally biased region" description="Polar residues" evidence="2">
    <location>
        <begin position="124"/>
        <end position="135"/>
    </location>
</feature>
<dbReference type="InterPro" id="IPR019166">
    <property type="entry name" value="MIC26/MIC27"/>
</dbReference>
<feature type="compositionally biased region" description="Polar residues" evidence="2">
    <location>
        <begin position="148"/>
        <end position="157"/>
    </location>
</feature>
<comment type="subunit">
    <text evidence="1">Component of the mitochondrial contact site and cristae organizing system (MICOS) complex.</text>
</comment>
<accession>A0A9P6T2Z0</accession>
<name>A0A9P6T2Z0_9FUNG</name>
<keyword evidence="1" id="KW-0472">Membrane</keyword>
<gene>
    <name evidence="3" type="ORF">BGZ80_002710</name>
</gene>
<keyword evidence="1" id="KW-0999">Mitochondrion inner membrane</keyword>
<proteinExistence type="predicted"/>
<feature type="region of interest" description="Disordered" evidence="2">
    <location>
        <begin position="121"/>
        <end position="159"/>
    </location>
</feature>
<evidence type="ECO:0000256" key="2">
    <source>
        <dbReference type="SAM" id="MobiDB-lite"/>
    </source>
</evidence>
<dbReference type="AlphaFoldDB" id="A0A9P6T2Z0"/>
<feature type="non-terminal residue" evidence="3">
    <location>
        <position position="328"/>
    </location>
</feature>
<dbReference type="GO" id="GO:0061617">
    <property type="term" value="C:MICOS complex"/>
    <property type="evidence" value="ECO:0007669"/>
    <property type="project" value="UniProtKB-UniRule"/>
</dbReference>
<reference evidence="3" key="1">
    <citation type="journal article" date="2020" name="Fungal Divers.">
        <title>Resolving the Mortierellaceae phylogeny through synthesis of multi-gene phylogenetics and phylogenomics.</title>
        <authorList>
            <person name="Vandepol N."/>
            <person name="Liber J."/>
            <person name="Desiro A."/>
            <person name="Na H."/>
            <person name="Kennedy M."/>
            <person name="Barry K."/>
            <person name="Grigoriev I.V."/>
            <person name="Miller A.N."/>
            <person name="O'Donnell K."/>
            <person name="Stajich J.E."/>
            <person name="Bonito G."/>
        </authorList>
    </citation>
    <scope>NUCLEOTIDE SEQUENCE</scope>
    <source>
        <strain evidence="3">NRRL 2769</strain>
    </source>
</reference>
<dbReference type="Proteomes" id="UP000703661">
    <property type="component" value="Unassembled WGS sequence"/>
</dbReference>
<protein>
    <recommendedName>
        <fullName evidence="1">MICOS complex subunit</fullName>
    </recommendedName>
</protein>
<comment type="subcellular location">
    <subcellularLocation>
        <location evidence="1">Mitochondrion inner membrane</location>
    </subcellularLocation>
</comment>
<feature type="region of interest" description="Disordered" evidence="2">
    <location>
        <begin position="282"/>
        <end position="305"/>
    </location>
</feature>
<sequence length="328" mass="35236">MNTNPSSDNDSERRLNADQESWFPGLAYAGVAAIGGSVLVNSSRSMPVKVLTPLVLAAGTGAYFLPAHTEQLKRDWVPMRLSSKLNPPLSSSDSSNPELTTHSLKETVQSVTSEIGDKVKETLGVQSTKSMSDQDQASEEMAAFRSSLPENPSSSRWSWWKGGDTTVPLIKEMDSSLMQAGNIIKSAEQRLAADGDSNDSINSGDNDTVDTSASPSPISITSPGTSTKPSTDIKSHKVLVDKAVAKSAVKGHDDLINRAALLGKNAEESALKVHENVVDASVPKERQGRNEKHQVELSRMASQSDLKDGKFVVRVVENSENPNVLPER</sequence>
<dbReference type="GO" id="GO:0042407">
    <property type="term" value="P:cristae formation"/>
    <property type="evidence" value="ECO:0007669"/>
    <property type="project" value="InterPro"/>
</dbReference>
<evidence type="ECO:0000256" key="1">
    <source>
        <dbReference type="RuleBase" id="RU363021"/>
    </source>
</evidence>
<dbReference type="EMBL" id="JAAAID010000168">
    <property type="protein sequence ID" value="KAG0021289.1"/>
    <property type="molecule type" value="Genomic_DNA"/>
</dbReference>
<keyword evidence="1" id="KW-1133">Transmembrane helix</keyword>
<comment type="caution">
    <text evidence="3">The sequence shown here is derived from an EMBL/GenBank/DDBJ whole genome shotgun (WGS) entry which is preliminary data.</text>
</comment>
<keyword evidence="4" id="KW-1185">Reference proteome</keyword>
<keyword evidence="1" id="KW-0496">Mitochondrion</keyword>
<keyword evidence="1" id="KW-0812">Transmembrane</keyword>
<feature type="transmembrane region" description="Helical" evidence="1">
    <location>
        <begin position="46"/>
        <end position="65"/>
    </location>
</feature>
<dbReference type="Pfam" id="PF09769">
    <property type="entry name" value="ApoO"/>
    <property type="match status" value="1"/>
</dbReference>
<feature type="compositionally biased region" description="Basic and acidic residues" evidence="2">
    <location>
        <begin position="282"/>
        <end position="296"/>
    </location>
</feature>
<evidence type="ECO:0000313" key="4">
    <source>
        <dbReference type="Proteomes" id="UP000703661"/>
    </source>
</evidence>
<feature type="region of interest" description="Disordered" evidence="2">
    <location>
        <begin position="191"/>
        <end position="233"/>
    </location>
</feature>
<evidence type="ECO:0000313" key="3">
    <source>
        <dbReference type="EMBL" id="KAG0021289.1"/>
    </source>
</evidence>
<feature type="transmembrane region" description="Helical" evidence="1">
    <location>
        <begin position="21"/>
        <end position="40"/>
    </location>
</feature>